<dbReference type="AlphaFoldDB" id="A0A8S0RXS7"/>
<organism evidence="2 3">
    <name type="scientific">Olea europaea subsp. europaea</name>
    <dbReference type="NCBI Taxonomy" id="158383"/>
    <lineage>
        <taxon>Eukaryota</taxon>
        <taxon>Viridiplantae</taxon>
        <taxon>Streptophyta</taxon>
        <taxon>Embryophyta</taxon>
        <taxon>Tracheophyta</taxon>
        <taxon>Spermatophyta</taxon>
        <taxon>Magnoliopsida</taxon>
        <taxon>eudicotyledons</taxon>
        <taxon>Gunneridae</taxon>
        <taxon>Pentapetalae</taxon>
        <taxon>asterids</taxon>
        <taxon>lamiids</taxon>
        <taxon>Lamiales</taxon>
        <taxon>Oleaceae</taxon>
        <taxon>Oleeae</taxon>
        <taxon>Olea</taxon>
    </lineage>
</organism>
<reference evidence="2 3" key="1">
    <citation type="submission" date="2019-12" db="EMBL/GenBank/DDBJ databases">
        <authorList>
            <person name="Alioto T."/>
            <person name="Alioto T."/>
            <person name="Gomez Garrido J."/>
        </authorList>
    </citation>
    <scope>NUCLEOTIDE SEQUENCE [LARGE SCALE GENOMIC DNA]</scope>
</reference>
<dbReference type="Gramene" id="OE9A010289T1">
    <property type="protein sequence ID" value="OE9A010289C1"/>
    <property type="gene ID" value="OE9A010289"/>
</dbReference>
<proteinExistence type="predicted"/>
<protein>
    <submittedName>
        <fullName evidence="2">Uncharacterized protein</fullName>
    </submittedName>
</protein>
<evidence type="ECO:0000256" key="1">
    <source>
        <dbReference type="SAM" id="MobiDB-lite"/>
    </source>
</evidence>
<sequence>MDTMDMVWISVCYPIEYEQIVEGGWKWKYFGNGKGKTIPILVAKTISYMELYDKVKEALNIDTSLYKMEISALVPIMSKAPAAPIIIDCDNNVKWFIIVRTETFLCVSILNEVVENQEDFGDEGCLLVIDGGEQIGNMNNEEEQDRADNDGNDDNGDGIFVDCNGFDVSEDSPRRVDDEVNSPMADDNNFELRTHEPCGRDIVNGNDVECTQIVSESGGRPSKKRKRSAGETRVARKCSRCKKTGHVRSTCTGQAASSEH</sequence>
<feature type="region of interest" description="Disordered" evidence="1">
    <location>
        <begin position="166"/>
        <end position="192"/>
    </location>
</feature>
<dbReference type="EMBL" id="CACTIH010003753">
    <property type="protein sequence ID" value="CAA2984144.1"/>
    <property type="molecule type" value="Genomic_DNA"/>
</dbReference>
<evidence type="ECO:0000313" key="2">
    <source>
        <dbReference type="EMBL" id="CAA2984144.1"/>
    </source>
</evidence>
<dbReference type="OrthoDB" id="927535at2759"/>
<evidence type="ECO:0000313" key="3">
    <source>
        <dbReference type="Proteomes" id="UP000594638"/>
    </source>
</evidence>
<accession>A0A8S0RXS7</accession>
<name>A0A8S0RXS7_OLEEU</name>
<comment type="caution">
    <text evidence="2">The sequence shown here is derived from an EMBL/GenBank/DDBJ whole genome shotgun (WGS) entry which is preliminary data.</text>
</comment>
<gene>
    <name evidence="2" type="ORF">OLEA9_A010289</name>
</gene>
<keyword evidence="3" id="KW-1185">Reference proteome</keyword>
<dbReference type="Proteomes" id="UP000594638">
    <property type="component" value="Unassembled WGS sequence"/>
</dbReference>